<dbReference type="RefSeq" id="WP_173636331.1">
    <property type="nucleotide sequence ID" value="NZ_CP054213.1"/>
</dbReference>
<name>A0A6M8UQX0_9GAMM</name>
<dbReference type="KEGG" id="pmak:PMPD1_4374"/>
<reference evidence="1 2" key="1">
    <citation type="submission" date="2020-06" db="EMBL/GenBank/DDBJ databases">
        <title>Genome sequence of Paramixta manurensis strain PD-1.</title>
        <authorList>
            <person name="Lee C.W."/>
            <person name="Kim J."/>
        </authorList>
    </citation>
    <scope>NUCLEOTIDE SEQUENCE [LARGE SCALE GENOMIC DNA]</scope>
    <source>
        <strain evidence="1 2">PD-1</strain>
        <plasmid evidence="2">ppd-1</plasmid>
    </source>
</reference>
<accession>A0A6M8UQX0</accession>
<keyword evidence="2" id="KW-1185">Reference proteome</keyword>
<keyword evidence="1" id="KW-0614">Plasmid</keyword>
<dbReference type="Proteomes" id="UP000505325">
    <property type="component" value="Plasmid pPD-1"/>
</dbReference>
<dbReference type="AlphaFoldDB" id="A0A6M8UQX0"/>
<proteinExistence type="predicted"/>
<sequence>MAQISFRCPDEQRNAADLTARKAGYSSLQDYLGTIVTYMAQEGTLPVVISFKPIALTPDDAFQQAIIRFREVYLKLDNLLTNGLTIGEMTPLKELRGPIDDIQAAMNFQEQHHHLIEMAPGQLEELPGGHQFSRCREHFQLLAGHLRTAIRMVNMNKRPVSSRDREEMREALDDAARQINELQSMTSGDVSQESGRALFLLDACDVYRFARLATNLGEEWGIRRAWLNRMGIARRQAEEQFSRLGVQSDVGQMAALTTLMAQVCDRVTQALEKENSSLSAVSETLMEELNTSLMSLGSEIAPVQKI</sequence>
<evidence type="ECO:0000313" key="2">
    <source>
        <dbReference type="Proteomes" id="UP000505325"/>
    </source>
</evidence>
<evidence type="ECO:0000313" key="1">
    <source>
        <dbReference type="EMBL" id="QKJ89272.1"/>
    </source>
</evidence>
<protein>
    <submittedName>
        <fullName evidence="1">Uncharacterized protein</fullName>
    </submittedName>
</protein>
<geneLocation type="plasmid" evidence="2">
    <name>ppd-1</name>
</geneLocation>
<organism evidence="1 2">
    <name type="scientific">Paramixta manurensis</name>
    <dbReference type="NCBI Taxonomy" id="2740817"/>
    <lineage>
        <taxon>Bacteria</taxon>
        <taxon>Pseudomonadati</taxon>
        <taxon>Pseudomonadota</taxon>
        <taxon>Gammaproteobacteria</taxon>
        <taxon>Enterobacterales</taxon>
        <taxon>Erwiniaceae</taxon>
        <taxon>Paramixta</taxon>
    </lineage>
</organism>
<dbReference type="EMBL" id="CP054213">
    <property type="protein sequence ID" value="QKJ89272.1"/>
    <property type="molecule type" value="Genomic_DNA"/>
</dbReference>
<gene>
    <name evidence="1" type="ORF">PMPD1_4374</name>
</gene>